<evidence type="ECO:0000256" key="2">
    <source>
        <dbReference type="ARBA" id="ARBA00006024"/>
    </source>
</evidence>
<evidence type="ECO:0000256" key="11">
    <source>
        <dbReference type="ARBA" id="ARBA00023008"/>
    </source>
</evidence>
<dbReference type="NCBIfam" id="TIGR01512">
    <property type="entry name" value="ATPase-IB2_Cd"/>
    <property type="match status" value="1"/>
</dbReference>
<keyword evidence="7" id="KW-0187">Copper transport</keyword>
<feature type="transmembrane region" description="Helical" evidence="14">
    <location>
        <begin position="359"/>
        <end position="382"/>
    </location>
</feature>
<dbReference type="InterPro" id="IPR001757">
    <property type="entry name" value="P_typ_ATPase"/>
</dbReference>
<dbReference type="PANTHER" id="PTHR43520">
    <property type="entry name" value="ATP7, ISOFORM B"/>
    <property type="match status" value="1"/>
</dbReference>
<evidence type="ECO:0000256" key="1">
    <source>
        <dbReference type="ARBA" id="ARBA00004651"/>
    </source>
</evidence>
<evidence type="ECO:0000256" key="12">
    <source>
        <dbReference type="ARBA" id="ARBA00023136"/>
    </source>
</evidence>
<dbReference type="InterPro" id="IPR044492">
    <property type="entry name" value="P_typ_ATPase_HD_dom"/>
</dbReference>
<dbReference type="Gene3D" id="3.30.70.100">
    <property type="match status" value="1"/>
</dbReference>
<gene>
    <name evidence="16" type="ORF">SAMN02745134_00035</name>
</gene>
<dbReference type="NCBIfam" id="TIGR01525">
    <property type="entry name" value="ATPase-IB_hvy"/>
    <property type="match status" value="1"/>
</dbReference>
<reference evidence="16 17" key="1">
    <citation type="submission" date="2017-04" db="EMBL/GenBank/DDBJ databases">
        <authorList>
            <person name="Afonso C.L."/>
            <person name="Miller P.J."/>
            <person name="Scott M.A."/>
            <person name="Spackman E."/>
            <person name="Goraichik I."/>
            <person name="Dimitrov K.M."/>
            <person name="Suarez D.L."/>
            <person name="Swayne D.E."/>
        </authorList>
    </citation>
    <scope>NUCLEOTIDE SEQUENCE [LARGE SCALE GENOMIC DNA]</scope>
    <source>
        <strain evidence="16 17">DSM 12555</strain>
    </source>
</reference>
<evidence type="ECO:0000256" key="14">
    <source>
        <dbReference type="RuleBase" id="RU362081"/>
    </source>
</evidence>
<feature type="transmembrane region" description="Helical" evidence="14">
    <location>
        <begin position="704"/>
        <end position="721"/>
    </location>
</feature>
<organism evidence="16 17">
    <name type="scientific">Clostridium acidisoli DSM 12555</name>
    <dbReference type="NCBI Taxonomy" id="1121291"/>
    <lineage>
        <taxon>Bacteria</taxon>
        <taxon>Bacillati</taxon>
        <taxon>Bacillota</taxon>
        <taxon>Clostridia</taxon>
        <taxon>Eubacteriales</taxon>
        <taxon>Clostridiaceae</taxon>
        <taxon>Clostridium</taxon>
    </lineage>
</organism>
<dbReference type="SFLD" id="SFLDS00003">
    <property type="entry name" value="Haloacid_Dehalogenase"/>
    <property type="match status" value="1"/>
</dbReference>
<keyword evidence="4 14" id="KW-0812">Transmembrane</keyword>
<dbReference type="InterPro" id="IPR008250">
    <property type="entry name" value="ATPase_P-typ_transduc_dom_A_sf"/>
</dbReference>
<dbReference type="GO" id="GO:0005886">
    <property type="term" value="C:plasma membrane"/>
    <property type="evidence" value="ECO:0007669"/>
    <property type="project" value="UniProtKB-SubCell"/>
</dbReference>
<dbReference type="InterPro" id="IPR027256">
    <property type="entry name" value="P-typ_ATPase_IB"/>
</dbReference>
<dbReference type="EMBL" id="FWXH01000002">
    <property type="protein sequence ID" value="SMC16264.1"/>
    <property type="molecule type" value="Genomic_DNA"/>
</dbReference>
<dbReference type="SUPFAM" id="SSF56784">
    <property type="entry name" value="HAD-like"/>
    <property type="match status" value="1"/>
</dbReference>
<dbReference type="Pfam" id="PF00702">
    <property type="entry name" value="Hydrolase"/>
    <property type="match status" value="1"/>
</dbReference>
<dbReference type="PRINTS" id="PR00943">
    <property type="entry name" value="CUATPASE"/>
</dbReference>
<dbReference type="PROSITE" id="PS50846">
    <property type="entry name" value="HMA_2"/>
    <property type="match status" value="1"/>
</dbReference>
<evidence type="ECO:0000256" key="6">
    <source>
        <dbReference type="ARBA" id="ARBA00022741"/>
    </source>
</evidence>
<proteinExistence type="inferred from homology"/>
<keyword evidence="10 14" id="KW-1133">Transmembrane helix</keyword>
<dbReference type="InterPro" id="IPR036412">
    <property type="entry name" value="HAD-like_sf"/>
</dbReference>
<dbReference type="GO" id="GO:0016887">
    <property type="term" value="F:ATP hydrolysis activity"/>
    <property type="evidence" value="ECO:0007669"/>
    <property type="project" value="InterPro"/>
</dbReference>
<evidence type="ECO:0000256" key="3">
    <source>
        <dbReference type="ARBA" id="ARBA00012517"/>
    </source>
</evidence>
<evidence type="ECO:0000259" key="15">
    <source>
        <dbReference type="PROSITE" id="PS50846"/>
    </source>
</evidence>
<feature type="domain" description="HMA" evidence="15">
    <location>
        <begin position="3"/>
        <end position="69"/>
    </location>
</feature>
<dbReference type="InterPro" id="IPR023298">
    <property type="entry name" value="ATPase_P-typ_TM_dom_sf"/>
</dbReference>
<feature type="transmembrane region" description="Helical" evidence="14">
    <location>
        <begin position="727"/>
        <end position="747"/>
    </location>
</feature>
<dbReference type="InterPro" id="IPR006121">
    <property type="entry name" value="HMA_dom"/>
</dbReference>
<dbReference type="SFLD" id="SFLDG00002">
    <property type="entry name" value="C1.7:_P-type_atpase_like"/>
    <property type="match status" value="1"/>
</dbReference>
<dbReference type="NCBIfam" id="TIGR01494">
    <property type="entry name" value="ATPase_P-type"/>
    <property type="match status" value="1"/>
</dbReference>
<dbReference type="InterPro" id="IPR036163">
    <property type="entry name" value="HMA_dom_sf"/>
</dbReference>
<dbReference type="InterPro" id="IPR018303">
    <property type="entry name" value="ATPase_P-typ_P_site"/>
</dbReference>
<dbReference type="Gene3D" id="3.40.50.1000">
    <property type="entry name" value="HAD superfamily/HAD-like"/>
    <property type="match status" value="1"/>
</dbReference>
<feature type="transmembrane region" description="Helical" evidence="14">
    <location>
        <begin position="90"/>
        <end position="111"/>
    </location>
</feature>
<dbReference type="SFLD" id="SFLDF00027">
    <property type="entry name" value="p-type_atpase"/>
    <property type="match status" value="1"/>
</dbReference>
<dbReference type="STRING" id="1121291.SAMN02745134_00035"/>
<evidence type="ECO:0000313" key="17">
    <source>
        <dbReference type="Proteomes" id="UP000192468"/>
    </source>
</evidence>
<comment type="catalytic activity">
    <reaction evidence="13">
        <text>Cu(+)(in) + ATP + H2O = Cu(+)(out) + ADP + phosphate + H(+)</text>
        <dbReference type="Rhea" id="RHEA:25792"/>
        <dbReference type="ChEBI" id="CHEBI:15377"/>
        <dbReference type="ChEBI" id="CHEBI:15378"/>
        <dbReference type="ChEBI" id="CHEBI:30616"/>
        <dbReference type="ChEBI" id="CHEBI:43474"/>
        <dbReference type="ChEBI" id="CHEBI:49552"/>
        <dbReference type="ChEBI" id="CHEBI:456216"/>
        <dbReference type="EC" id="7.2.2.8"/>
    </reaction>
</comment>
<keyword evidence="11" id="KW-0186">Copper</keyword>
<dbReference type="Gene3D" id="3.40.1110.10">
    <property type="entry name" value="Calcium-transporting ATPase, cytoplasmic domain N"/>
    <property type="match status" value="1"/>
</dbReference>
<dbReference type="FunFam" id="2.70.150.10:FF:000002">
    <property type="entry name" value="Copper-transporting ATPase 1, putative"/>
    <property type="match status" value="1"/>
</dbReference>
<dbReference type="RefSeq" id="WP_084113267.1">
    <property type="nucleotide sequence ID" value="NZ_FWXH01000002.1"/>
</dbReference>
<keyword evidence="8 14" id="KW-0067">ATP-binding</keyword>
<sequence length="757" mass="83443">MVENVSLKVYGMTCTLCSMEIEATLIKREGVNKINVSYATENARMEYDNEKIKLEDIKKSIEKLGFSTKENSENQLDADVIERRKLRNSLIWSIIFSLPLLLAMILGSAGFCCPQFDPNSITKYGKFITEIRFKANILHNWKFQIILASLTQFTVGFKFYKNAFYAIKAKHLNMDVLVVIGTSAAYFYSVYISFFQTISYTLGMSNIYFEASSIIITLVLLGKYLESIAKNKTSKAIGDLVKLNPKYVRVLKNNIEQTIATEKVVEGDIVVVKPGEKISVDGVIIDGYSTVDESMLTGESIPVNKKVNDIVIGASINKNGTFKFKVTKIGENTVLSSIIKLVTEAQESKAPIEKIVDRVASFFVPTILLIAALTFSIWFFFIYDMQTYIIDRPIIFAVSVLVVSCPCALGLATPTAIMVGMGKGAESGILIKNGEILQKLCKVDTIVFDKTGTITEGNFQVNDIVWFEKEDINSDSLLELIAIAEKQSEHPIGTAIYKFVLKKFNHEIDYPEGFEVLPGKGIAAIYKNNNIIIGNIEFLKEKKIDINILDKFNKKTVTSVLVAINNKLVASIILSDKIKNGAGKSIELLGKMGIELHMITGDNEESAMKVANKVGIKNVISRVHPRHKADEITKLKDQGKIVAMVGDGINDAPALAAADIGFAMGTGTDIAIETGDIVLLSGELEAVSLAIKLSKETFKKIKQNLFWAFCYNAVAIPIAATGHLNPVIGALVMSFSSLSVLLNSLSLKLKIFSYTEI</sequence>
<dbReference type="Gene3D" id="2.70.150.10">
    <property type="entry name" value="Calcium-transporting ATPase, cytoplasmic transduction domain A"/>
    <property type="match status" value="1"/>
</dbReference>
<evidence type="ECO:0000256" key="5">
    <source>
        <dbReference type="ARBA" id="ARBA00022723"/>
    </source>
</evidence>
<keyword evidence="14" id="KW-1003">Cell membrane</keyword>
<protein>
    <recommendedName>
        <fullName evidence="3">P-type Cu(+) transporter</fullName>
        <ecNumber evidence="3">7.2.2.8</ecNumber>
    </recommendedName>
</protein>
<name>A0A1W1WX97_9CLOT</name>
<evidence type="ECO:0000313" key="16">
    <source>
        <dbReference type="EMBL" id="SMC16264.1"/>
    </source>
</evidence>
<dbReference type="InterPro" id="IPR023299">
    <property type="entry name" value="ATPase_P-typ_cyto_dom_N"/>
</dbReference>
<dbReference type="Pfam" id="PF00403">
    <property type="entry name" value="HMA"/>
    <property type="match status" value="1"/>
</dbReference>
<dbReference type="InterPro" id="IPR023214">
    <property type="entry name" value="HAD_sf"/>
</dbReference>
<keyword evidence="7" id="KW-0406">Ion transport</keyword>
<accession>A0A1W1WX97</accession>
<dbReference type="GO" id="GO:0005524">
    <property type="term" value="F:ATP binding"/>
    <property type="evidence" value="ECO:0007669"/>
    <property type="project" value="UniProtKB-UniRule"/>
</dbReference>
<comment type="similarity">
    <text evidence="2 14">Belongs to the cation transport ATPase (P-type) (TC 3.A.3) family. Type IB subfamily.</text>
</comment>
<dbReference type="PANTHER" id="PTHR43520:SF8">
    <property type="entry name" value="P-TYPE CU(+) TRANSPORTER"/>
    <property type="match status" value="1"/>
</dbReference>
<evidence type="ECO:0000256" key="7">
    <source>
        <dbReference type="ARBA" id="ARBA00022796"/>
    </source>
</evidence>
<dbReference type="EC" id="7.2.2.8" evidence="3"/>
<dbReference type="Pfam" id="PF00122">
    <property type="entry name" value="E1-E2_ATPase"/>
    <property type="match status" value="1"/>
</dbReference>
<dbReference type="GO" id="GO:0055070">
    <property type="term" value="P:copper ion homeostasis"/>
    <property type="evidence" value="ECO:0007669"/>
    <property type="project" value="TreeGrafter"/>
</dbReference>
<keyword evidence="17" id="KW-1185">Reference proteome</keyword>
<dbReference type="PRINTS" id="PR00119">
    <property type="entry name" value="CATATPASE"/>
</dbReference>
<dbReference type="PROSITE" id="PS00154">
    <property type="entry name" value="ATPASE_E1_E2"/>
    <property type="match status" value="1"/>
</dbReference>
<feature type="transmembrane region" description="Helical" evidence="14">
    <location>
        <begin position="172"/>
        <end position="195"/>
    </location>
</feature>
<dbReference type="GO" id="GO:0140581">
    <property type="term" value="F:P-type monovalent copper transporter activity"/>
    <property type="evidence" value="ECO:0007669"/>
    <property type="project" value="UniProtKB-EC"/>
</dbReference>
<dbReference type="InterPro" id="IPR059000">
    <property type="entry name" value="ATPase_P-type_domA"/>
</dbReference>
<dbReference type="GO" id="GO:0005507">
    <property type="term" value="F:copper ion binding"/>
    <property type="evidence" value="ECO:0007669"/>
    <property type="project" value="TreeGrafter"/>
</dbReference>
<dbReference type="PRINTS" id="PR00942">
    <property type="entry name" value="CUATPASEI"/>
</dbReference>
<comment type="subcellular location">
    <subcellularLocation>
        <location evidence="1">Cell membrane</location>
        <topology evidence="1">Multi-pass membrane protein</topology>
    </subcellularLocation>
</comment>
<dbReference type="SUPFAM" id="SSF55008">
    <property type="entry name" value="HMA, heavy metal-associated domain"/>
    <property type="match status" value="1"/>
</dbReference>
<dbReference type="GO" id="GO:0043682">
    <property type="term" value="F:P-type divalent copper transporter activity"/>
    <property type="evidence" value="ECO:0007669"/>
    <property type="project" value="TreeGrafter"/>
</dbReference>
<keyword evidence="9" id="KW-1278">Translocase</keyword>
<feature type="transmembrane region" description="Helical" evidence="14">
    <location>
        <begin position="141"/>
        <end position="160"/>
    </location>
</feature>
<evidence type="ECO:0000256" key="9">
    <source>
        <dbReference type="ARBA" id="ARBA00022967"/>
    </source>
</evidence>
<dbReference type="CDD" id="cd00371">
    <property type="entry name" value="HMA"/>
    <property type="match status" value="1"/>
</dbReference>
<feature type="transmembrane region" description="Helical" evidence="14">
    <location>
        <begin position="207"/>
        <end position="225"/>
    </location>
</feature>
<evidence type="ECO:0000256" key="13">
    <source>
        <dbReference type="ARBA" id="ARBA00049289"/>
    </source>
</evidence>
<dbReference type="SUPFAM" id="SSF81653">
    <property type="entry name" value="Calcium ATPase, transduction domain A"/>
    <property type="match status" value="1"/>
</dbReference>
<dbReference type="OrthoDB" id="9760364at2"/>
<keyword evidence="5 14" id="KW-0479">Metal-binding</keyword>
<dbReference type="FunFam" id="3.30.70.100:FF:000005">
    <property type="entry name" value="Copper-exporting P-type ATPase A"/>
    <property type="match status" value="1"/>
</dbReference>
<evidence type="ECO:0000256" key="8">
    <source>
        <dbReference type="ARBA" id="ARBA00022840"/>
    </source>
</evidence>
<dbReference type="NCBIfam" id="TIGR01511">
    <property type="entry name" value="ATPase-IB1_Cu"/>
    <property type="match status" value="1"/>
</dbReference>
<keyword evidence="6 14" id="KW-0547">Nucleotide-binding</keyword>
<evidence type="ECO:0000256" key="10">
    <source>
        <dbReference type="ARBA" id="ARBA00022989"/>
    </source>
</evidence>
<dbReference type="SUPFAM" id="SSF81665">
    <property type="entry name" value="Calcium ATPase, transmembrane domain M"/>
    <property type="match status" value="1"/>
</dbReference>
<keyword evidence="7" id="KW-0813">Transport</keyword>
<evidence type="ECO:0000256" key="4">
    <source>
        <dbReference type="ARBA" id="ARBA00022692"/>
    </source>
</evidence>
<dbReference type="AlphaFoldDB" id="A0A1W1WX97"/>
<keyword evidence="12 14" id="KW-0472">Membrane</keyword>
<dbReference type="Proteomes" id="UP000192468">
    <property type="component" value="Unassembled WGS sequence"/>
</dbReference>
<feature type="transmembrane region" description="Helical" evidence="14">
    <location>
        <begin position="394"/>
        <end position="413"/>
    </location>
</feature>
<dbReference type="CDD" id="cd02094">
    <property type="entry name" value="P-type_ATPase_Cu-like"/>
    <property type="match status" value="1"/>
</dbReference>